<proteinExistence type="predicted"/>
<reference evidence="1" key="2">
    <citation type="submission" date="2024-01" db="EMBL/GenBank/DDBJ databases">
        <title>Comparative genomics of Cryptococcus and Kwoniella reveals pathogenesis evolution and contrasting modes of karyotype evolution via chromosome fusion or intercentromeric recombination.</title>
        <authorList>
            <person name="Coelho M.A."/>
            <person name="David-Palma M."/>
            <person name="Shea T."/>
            <person name="Bowers K."/>
            <person name="McGinley-Smith S."/>
            <person name="Mohammad A.W."/>
            <person name="Gnirke A."/>
            <person name="Yurkov A.M."/>
            <person name="Nowrousian M."/>
            <person name="Sun S."/>
            <person name="Cuomo C.A."/>
            <person name="Heitman J."/>
        </authorList>
    </citation>
    <scope>NUCLEOTIDE SEQUENCE</scope>
    <source>
        <strain evidence="1">CBS 12478</strain>
    </source>
</reference>
<evidence type="ECO:0000313" key="2">
    <source>
        <dbReference type="Proteomes" id="UP000322225"/>
    </source>
</evidence>
<reference evidence="1" key="1">
    <citation type="submission" date="2017-08" db="EMBL/GenBank/DDBJ databases">
        <authorList>
            <person name="Cuomo C."/>
            <person name="Billmyre B."/>
            <person name="Heitman J."/>
        </authorList>
    </citation>
    <scope>NUCLEOTIDE SEQUENCE</scope>
    <source>
        <strain evidence="1">CBS 12478</strain>
    </source>
</reference>
<dbReference type="KEGG" id="ksn:43590430"/>
<name>A0A5M6BUK9_9TREE</name>
<gene>
    <name evidence="1" type="ORF">CI109_101439</name>
</gene>
<dbReference type="Proteomes" id="UP000322225">
    <property type="component" value="Chromosome 3"/>
</dbReference>
<accession>A0A5M6BUK9</accession>
<evidence type="ECO:0000313" key="1">
    <source>
        <dbReference type="EMBL" id="WWD17003.1"/>
    </source>
</evidence>
<dbReference type="AlphaFoldDB" id="A0A5M6BUK9"/>
<protein>
    <submittedName>
        <fullName evidence="1">Uncharacterized protein</fullName>
    </submittedName>
</protein>
<dbReference type="GeneID" id="43590430"/>
<dbReference type="EMBL" id="CP144053">
    <property type="protein sequence ID" value="WWD17003.1"/>
    <property type="molecule type" value="Genomic_DNA"/>
</dbReference>
<dbReference type="RefSeq" id="XP_031859486.1">
    <property type="nucleotide sequence ID" value="XM_032006273.1"/>
</dbReference>
<sequence>MQLPPYTLLDPNSPHAASAILLTRVVRGNPLKFERPWALYPLITIVHLPHAAGNTTTTKDGSKLKRIRRKGLKLYHLMMRSSTRRYIELWSKPNPLSSSMPDYPSSSDSDFVLTPFKEDRDLMKQSIRQTANELLERYEFRGFTHVHCETRSEWNHVHKFGRQLLVLREREYQDVMREVDSEVGKERSRNEIAEMILRERQGEYQK</sequence>
<keyword evidence="2" id="KW-1185">Reference proteome</keyword>
<organism evidence="1 2">
    <name type="scientific">Kwoniella shandongensis</name>
    <dbReference type="NCBI Taxonomy" id="1734106"/>
    <lineage>
        <taxon>Eukaryota</taxon>
        <taxon>Fungi</taxon>
        <taxon>Dikarya</taxon>
        <taxon>Basidiomycota</taxon>
        <taxon>Agaricomycotina</taxon>
        <taxon>Tremellomycetes</taxon>
        <taxon>Tremellales</taxon>
        <taxon>Cryptococcaceae</taxon>
        <taxon>Kwoniella</taxon>
    </lineage>
</organism>